<dbReference type="PANTHER" id="PTHR46100">
    <property type="entry name" value="IMP2'P"/>
    <property type="match status" value="1"/>
</dbReference>
<sequence length="194" mass="21566">MALEWAIDNLVAKEDTLFLIHVKPSEGHESRSSLWSGTGSPLVPLAELRDPDFVQKYGVKFDPDVLGMVDTISRQKEVKVAGKVYWGDARDKLCAAVEELKLDCLVMGSRGLGTIQRLAGVAIDFSSGSKMALEWAIDNLVTKEDTQFLIHVKPSEGNESRSSSLIRHRFAYVLYNLQVNDLLDYESCLTGFLT</sequence>
<evidence type="ECO:0000313" key="3">
    <source>
        <dbReference type="Proteomes" id="UP000626092"/>
    </source>
</evidence>
<gene>
    <name evidence="2" type="ORF">RHSIM_Rhsim13G0076000</name>
</gene>
<dbReference type="InterPro" id="IPR006016">
    <property type="entry name" value="UspA"/>
</dbReference>
<name>A0A834L5M8_RHOSS</name>
<proteinExistence type="predicted"/>
<evidence type="ECO:0000313" key="2">
    <source>
        <dbReference type="EMBL" id="KAF7119501.1"/>
    </source>
</evidence>
<comment type="caution">
    <text evidence="2">The sequence shown here is derived from an EMBL/GenBank/DDBJ whole genome shotgun (WGS) entry which is preliminary data.</text>
</comment>
<dbReference type="OrthoDB" id="843225at2759"/>
<protein>
    <recommendedName>
        <fullName evidence="1">UspA domain-containing protein</fullName>
    </recommendedName>
</protein>
<dbReference type="Gene3D" id="3.40.50.620">
    <property type="entry name" value="HUPs"/>
    <property type="match status" value="1"/>
</dbReference>
<dbReference type="CDD" id="cd23659">
    <property type="entry name" value="USP_At3g01520-like"/>
    <property type="match status" value="1"/>
</dbReference>
<dbReference type="Pfam" id="PF00582">
    <property type="entry name" value="Usp"/>
    <property type="match status" value="1"/>
</dbReference>
<dbReference type="PANTHER" id="PTHR46100:SF7">
    <property type="entry name" value="UNIVERSAL STRESS PROTEIN PHOS34-LIKE"/>
    <property type="match status" value="1"/>
</dbReference>
<organism evidence="2 3">
    <name type="scientific">Rhododendron simsii</name>
    <name type="common">Sims's rhododendron</name>
    <dbReference type="NCBI Taxonomy" id="118357"/>
    <lineage>
        <taxon>Eukaryota</taxon>
        <taxon>Viridiplantae</taxon>
        <taxon>Streptophyta</taxon>
        <taxon>Embryophyta</taxon>
        <taxon>Tracheophyta</taxon>
        <taxon>Spermatophyta</taxon>
        <taxon>Magnoliopsida</taxon>
        <taxon>eudicotyledons</taxon>
        <taxon>Gunneridae</taxon>
        <taxon>Pentapetalae</taxon>
        <taxon>asterids</taxon>
        <taxon>Ericales</taxon>
        <taxon>Ericaceae</taxon>
        <taxon>Ericoideae</taxon>
        <taxon>Rhodoreae</taxon>
        <taxon>Rhododendron</taxon>
    </lineage>
</organism>
<dbReference type="InterPro" id="IPR014729">
    <property type="entry name" value="Rossmann-like_a/b/a_fold"/>
</dbReference>
<dbReference type="AlphaFoldDB" id="A0A834L5M8"/>
<feature type="domain" description="UspA" evidence="1">
    <location>
        <begin position="2"/>
        <end position="118"/>
    </location>
</feature>
<keyword evidence="3" id="KW-1185">Reference proteome</keyword>
<accession>A0A834L5M8</accession>
<dbReference type="EMBL" id="WJXA01000013">
    <property type="protein sequence ID" value="KAF7119501.1"/>
    <property type="molecule type" value="Genomic_DNA"/>
</dbReference>
<reference evidence="2" key="1">
    <citation type="submission" date="2019-11" db="EMBL/GenBank/DDBJ databases">
        <authorList>
            <person name="Liu Y."/>
            <person name="Hou J."/>
            <person name="Li T.-Q."/>
            <person name="Guan C.-H."/>
            <person name="Wu X."/>
            <person name="Wu H.-Z."/>
            <person name="Ling F."/>
            <person name="Zhang R."/>
            <person name="Shi X.-G."/>
            <person name="Ren J.-P."/>
            <person name="Chen E.-F."/>
            <person name="Sun J.-M."/>
        </authorList>
    </citation>
    <scope>NUCLEOTIDE SEQUENCE</scope>
    <source>
        <strain evidence="2">Adult_tree_wgs_1</strain>
        <tissue evidence="2">Leaves</tissue>
    </source>
</reference>
<evidence type="ECO:0000259" key="1">
    <source>
        <dbReference type="Pfam" id="PF00582"/>
    </source>
</evidence>
<dbReference type="SUPFAM" id="SSF52402">
    <property type="entry name" value="Adenine nucleotide alpha hydrolases-like"/>
    <property type="match status" value="1"/>
</dbReference>
<dbReference type="Proteomes" id="UP000626092">
    <property type="component" value="Unassembled WGS sequence"/>
</dbReference>